<sequence length="389" mass="41543">MMPTDTARAEAISASGWAYPVRILQARNPAFWVYAFLVAGGAFTFYGLVGDVGAYPTAVVLSVALLTLFTLPFVWFIAHADRYEREPAKLALLGFLWGGLAATWVMALPGNAAVLSIYSKLFGVDFAASWGPPLTAPFVEESSKYVGLILLFLLARNHVRSAYDGLLLGAFTGLGFQVFENFQYMSNAVLNNFGASPVQDVVTVFAMRAATGPWSHALYTAIAGAGLGYVIGATDRSRGHRVAVAAGLLAVAMVLHGSLDAVAAVGAATIPFTVIAGTLGIVLVWRFADRRQRTWIDTLLAPDTQAGTITAEELAALTGRSKDRKEYLKRIRRQHGRPAARHARHILDAETELAAAIAATDDPDGGDAQAARAELARIRALAATAPRDR</sequence>
<organism evidence="2 3">
    <name type="scientific">Solirubrobacter ginsenosidimutans</name>
    <dbReference type="NCBI Taxonomy" id="490573"/>
    <lineage>
        <taxon>Bacteria</taxon>
        <taxon>Bacillati</taxon>
        <taxon>Actinomycetota</taxon>
        <taxon>Thermoleophilia</taxon>
        <taxon>Solirubrobacterales</taxon>
        <taxon>Solirubrobacteraceae</taxon>
        <taxon>Solirubrobacter</taxon>
    </lineage>
</organism>
<dbReference type="PANTHER" id="PTHR36844">
    <property type="entry name" value="PROTEASE PRSW"/>
    <property type="match status" value="1"/>
</dbReference>
<evidence type="ECO:0000256" key="1">
    <source>
        <dbReference type="SAM" id="Phobius"/>
    </source>
</evidence>
<keyword evidence="2" id="KW-0378">Hydrolase</keyword>
<dbReference type="AlphaFoldDB" id="A0A9X3MT20"/>
<feature type="transmembrane region" description="Helical" evidence="1">
    <location>
        <begin position="213"/>
        <end position="230"/>
    </location>
</feature>
<feature type="transmembrane region" description="Helical" evidence="1">
    <location>
        <begin position="31"/>
        <end position="49"/>
    </location>
</feature>
<name>A0A9X3MT20_9ACTN</name>
<keyword evidence="3" id="KW-1185">Reference proteome</keyword>
<dbReference type="GO" id="GO:0008233">
    <property type="term" value="F:peptidase activity"/>
    <property type="evidence" value="ECO:0007669"/>
    <property type="project" value="UniProtKB-KW"/>
</dbReference>
<evidence type="ECO:0000313" key="3">
    <source>
        <dbReference type="Proteomes" id="UP001149140"/>
    </source>
</evidence>
<dbReference type="GO" id="GO:0006508">
    <property type="term" value="P:proteolysis"/>
    <property type="evidence" value="ECO:0007669"/>
    <property type="project" value="UniProtKB-KW"/>
</dbReference>
<reference evidence="2" key="1">
    <citation type="submission" date="2022-10" db="EMBL/GenBank/DDBJ databases">
        <title>The WGS of Solirubrobacter ginsenosidimutans DSM 21036.</title>
        <authorList>
            <person name="Jiang Z."/>
        </authorList>
    </citation>
    <scope>NUCLEOTIDE SEQUENCE</scope>
    <source>
        <strain evidence="2">DSM 21036</strain>
    </source>
</reference>
<dbReference type="RefSeq" id="WP_270041101.1">
    <property type="nucleotide sequence ID" value="NZ_JAPDOD010000015.1"/>
</dbReference>
<keyword evidence="1" id="KW-1133">Transmembrane helix</keyword>
<gene>
    <name evidence="2" type="ORF">OM076_16505</name>
</gene>
<keyword evidence="2" id="KW-0645">Protease</keyword>
<dbReference type="PANTHER" id="PTHR36844:SF1">
    <property type="entry name" value="PROTEASE PRSW"/>
    <property type="match status" value="1"/>
</dbReference>
<dbReference type="Proteomes" id="UP001149140">
    <property type="component" value="Unassembled WGS sequence"/>
</dbReference>
<accession>A0A9X3MT20</accession>
<evidence type="ECO:0000313" key="2">
    <source>
        <dbReference type="EMBL" id="MDA0161877.1"/>
    </source>
</evidence>
<dbReference type="InterPro" id="IPR026898">
    <property type="entry name" value="PrsW"/>
</dbReference>
<feature type="transmembrane region" description="Helical" evidence="1">
    <location>
        <begin position="90"/>
        <end position="118"/>
    </location>
</feature>
<dbReference type="EC" id="3.4.-.-" evidence="2"/>
<keyword evidence="1" id="KW-0812">Transmembrane</keyword>
<keyword evidence="1" id="KW-0472">Membrane</keyword>
<proteinExistence type="predicted"/>
<feature type="transmembrane region" description="Helical" evidence="1">
    <location>
        <begin position="242"/>
        <end position="259"/>
    </location>
</feature>
<feature type="transmembrane region" description="Helical" evidence="1">
    <location>
        <begin position="55"/>
        <end position="78"/>
    </location>
</feature>
<feature type="transmembrane region" description="Helical" evidence="1">
    <location>
        <begin position="265"/>
        <end position="285"/>
    </location>
</feature>
<protein>
    <submittedName>
        <fullName evidence="2">PrsW family glutamic-type intramembrane protease</fullName>
        <ecNumber evidence="2">3.4.-.-</ecNumber>
    </submittedName>
</protein>
<dbReference type="EMBL" id="JAPDOD010000015">
    <property type="protein sequence ID" value="MDA0161877.1"/>
    <property type="molecule type" value="Genomic_DNA"/>
</dbReference>
<dbReference type="Pfam" id="PF13367">
    <property type="entry name" value="PrsW-protease"/>
    <property type="match status" value="1"/>
</dbReference>
<comment type="caution">
    <text evidence="2">The sequence shown here is derived from an EMBL/GenBank/DDBJ whole genome shotgun (WGS) entry which is preliminary data.</text>
</comment>